<keyword evidence="2 5" id="KW-0999">Mitochondrion inner membrane</keyword>
<sequence length="124" mass="14003">MLTNRLSAATPPHPGPRIVHTYTYTYTYTMSAPQAPASTEQFDAATQHLQQRELQAFLEQEQTKARLQTSIHTFTDMCWDKCITGSIGGRFSRGEESCLVNCVDRFLDTSLFIVKNLESRRGAL</sequence>
<accession>A0A2X0MBU4</accession>
<comment type="similarity">
    <text evidence="1 5">Belongs to the small Tim family.</text>
</comment>
<evidence type="ECO:0000313" key="7">
    <source>
        <dbReference type="EMBL" id="SGY79090.1"/>
    </source>
</evidence>
<keyword evidence="5" id="KW-0143">Chaperone</keyword>
<comment type="subunit">
    <text evidence="5">Heterohexamer.</text>
</comment>
<dbReference type="GO" id="GO:0005743">
    <property type="term" value="C:mitochondrial inner membrane"/>
    <property type="evidence" value="ECO:0007669"/>
    <property type="project" value="UniProtKB-SubCell"/>
</dbReference>
<gene>
    <name evidence="7" type="primary">BQ5605_C008g05036</name>
    <name evidence="7" type="ORF">BQ5605_C008G05036</name>
</gene>
<comment type="domain">
    <text evidence="5">The twin CX3C motif contains 4 conserved Cys residues that form 2 disulfide bonds in the mitochondrial intermembrane space.</text>
</comment>
<keyword evidence="5" id="KW-0813">Transport</keyword>
<protein>
    <recommendedName>
        <fullName evidence="5">Mitochondrial import inner membrane translocase subunit</fullName>
    </recommendedName>
</protein>
<dbReference type="Gene3D" id="1.10.287.810">
    <property type="entry name" value="Mitochondrial import inner membrane translocase subunit tim13 like domains"/>
    <property type="match status" value="1"/>
</dbReference>
<keyword evidence="5" id="KW-1015">Disulfide bond</keyword>
<keyword evidence="8" id="KW-1185">Reference proteome</keyword>
<dbReference type="Proteomes" id="UP000249464">
    <property type="component" value="Unassembled WGS sequence"/>
</dbReference>
<dbReference type="EMBL" id="FQNC01000048">
    <property type="protein sequence ID" value="SGY79090.1"/>
    <property type="molecule type" value="Genomic_DNA"/>
</dbReference>
<proteinExistence type="inferred from homology"/>
<keyword evidence="4 5" id="KW-0811">Translocation</keyword>
<feature type="domain" description="Tim10-like" evidence="6">
    <location>
        <begin position="57"/>
        <end position="118"/>
    </location>
</feature>
<dbReference type="AlphaFoldDB" id="A0A2X0MBU4"/>
<organism evidence="7 8">
    <name type="scientific">Microbotryum silenes-dioicae</name>
    <dbReference type="NCBI Taxonomy" id="796604"/>
    <lineage>
        <taxon>Eukaryota</taxon>
        <taxon>Fungi</taxon>
        <taxon>Dikarya</taxon>
        <taxon>Basidiomycota</taxon>
        <taxon>Pucciniomycotina</taxon>
        <taxon>Microbotryomycetes</taxon>
        <taxon>Microbotryales</taxon>
        <taxon>Microbotryaceae</taxon>
        <taxon>Microbotryum</taxon>
    </lineage>
</organism>
<keyword evidence="3 5" id="KW-0653">Protein transport</keyword>
<dbReference type="InterPro" id="IPR004217">
    <property type="entry name" value="Tim10-like"/>
</dbReference>
<keyword evidence="2 5" id="KW-0472">Membrane</keyword>
<evidence type="ECO:0000256" key="5">
    <source>
        <dbReference type="RuleBase" id="RU367043"/>
    </source>
</evidence>
<dbReference type="InterPro" id="IPR035427">
    <property type="entry name" value="Tim10-like_dom_sf"/>
</dbReference>
<comment type="function">
    <text evidence="5">Mitochondrial intermembrane chaperone that participates in the import and insertion of some multi-pass transmembrane proteins into the mitochondrial inner membrane. Also required for the transfer of beta-barrel precursors from the TOM complex to the sorting and assembly machinery (SAM complex) of the outer membrane. Acts as a chaperone-like protein that protects the hydrophobic precursors from aggregation and guide them through the mitochondrial intermembrane space.</text>
</comment>
<keyword evidence="5" id="KW-0496">Mitochondrion</keyword>
<dbReference type="GO" id="GO:0015031">
    <property type="term" value="P:protein transport"/>
    <property type="evidence" value="ECO:0007669"/>
    <property type="project" value="UniProtKB-KW"/>
</dbReference>
<comment type="subcellular location">
    <subcellularLocation>
        <location evidence="5">Mitochondrion inner membrane</location>
        <topology evidence="5">Peripheral membrane protein</topology>
        <orientation evidence="5">Intermembrane side</orientation>
    </subcellularLocation>
</comment>
<evidence type="ECO:0000256" key="4">
    <source>
        <dbReference type="ARBA" id="ARBA00023010"/>
    </source>
</evidence>
<name>A0A2X0MBU4_9BASI</name>
<dbReference type="SUPFAM" id="SSF144122">
    <property type="entry name" value="Tim10-like"/>
    <property type="match status" value="1"/>
</dbReference>
<dbReference type="STRING" id="796604.A0A2X0MBU4"/>
<evidence type="ECO:0000256" key="1">
    <source>
        <dbReference type="ARBA" id="ARBA00006720"/>
    </source>
</evidence>
<dbReference type="Pfam" id="PF02953">
    <property type="entry name" value="zf-Tim10_DDP"/>
    <property type="match status" value="1"/>
</dbReference>
<evidence type="ECO:0000256" key="2">
    <source>
        <dbReference type="ARBA" id="ARBA00022792"/>
    </source>
</evidence>
<evidence type="ECO:0000256" key="3">
    <source>
        <dbReference type="ARBA" id="ARBA00022927"/>
    </source>
</evidence>
<evidence type="ECO:0000259" key="6">
    <source>
        <dbReference type="Pfam" id="PF02953"/>
    </source>
</evidence>
<reference evidence="7 8" key="1">
    <citation type="submission" date="2016-11" db="EMBL/GenBank/DDBJ databases">
        <authorList>
            <person name="Jaros S."/>
            <person name="Januszkiewicz K."/>
            <person name="Wedrychowicz H."/>
        </authorList>
    </citation>
    <scope>NUCLEOTIDE SEQUENCE [LARGE SCALE GENOMIC DNA]</scope>
</reference>
<evidence type="ECO:0000313" key="8">
    <source>
        <dbReference type="Proteomes" id="UP000249464"/>
    </source>
</evidence>